<keyword evidence="4" id="KW-1185">Reference proteome</keyword>
<feature type="region of interest" description="Disordered" evidence="1">
    <location>
        <begin position="114"/>
        <end position="136"/>
    </location>
</feature>
<feature type="transmembrane region" description="Helical" evidence="2">
    <location>
        <begin position="195"/>
        <end position="217"/>
    </location>
</feature>
<dbReference type="HOGENOM" id="CLU_101099_1_0_1"/>
<dbReference type="AlphaFoldDB" id="A0A0C2XLB2"/>
<reference evidence="4" key="2">
    <citation type="submission" date="2015-01" db="EMBL/GenBank/DDBJ databases">
        <title>Evolutionary Origins and Diversification of the Mycorrhizal Mutualists.</title>
        <authorList>
            <consortium name="DOE Joint Genome Institute"/>
            <consortium name="Mycorrhizal Genomics Consortium"/>
            <person name="Kohler A."/>
            <person name="Kuo A."/>
            <person name="Nagy L.G."/>
            <person name="Floudas D."/>
            <person name="Copeland A."/>
            <person name="Barry K.W."/>
            <person name="Cichocki N."/>
            <person name="Veneault-Fourrey C."/>
            <person name="LaButti K."/>
            <person name="Lindquist E.A."/>
            <person name="Lipzen A."/>
            <person name="Lundell T."/>
            <person name="Morin E."/>
            <person name="Murat C."/>
            <person name="Riley R."/>
            <person name="Ohm R."/>
            <person name="Sun H."/>
            <person name="Tunlid A."/>
            <person name="Henrissat B."/>
            <person name="Grigoriev I.V."/>
            <person name="Hibbett D.S."/>
            <person name="Martin F."/>
        </authorList>
    </citation>
    <scope>NUCLEOTIDE SEQUENCE [LARGE SCALE GENOMIC DNA]</scope>
    <source>
        <strain evidence="4">MAFF 305830</strain>
    </source>
</reference>
<keyword evidence="2" id="KW-1133">Transmembrane helix</keyword>
<feature type="transmembrane region" description="Helical" evidence="2">
    <location>
        <begin position="73"/>
        <end position="93"/>
    </location>
</feature>
<accession>A0A0C2XLB2</accession>
<feature type="transmembrane region" description="Helical" evidence="2">
    <location>
        <begin position="223"/>
        <end position="244"/>
    </location>
</feature>
<feature type="transmembrane region" description="Helical" evidence="2">
    <location>
        <begin position="35"/>
        <end position="53"/>
    </location>
</feature>
<evidence type="ECO:0000313" key="3">
    <source>
        <dbReference type="EMBL" id="KIM29792.1"/>
    </source>
</evidence>
<proteinExistence type="predicted"/>
<organism evidence="3 4">
    <name type="scientific">Serendipita vermifera MAFF 305830</name>
    <dbReference type="NCBI Taxonomy" id="933852"/>
    <lineage>
        <taxon>Eukaryota</taxon>
        <taxon>Fungi</taxon>
        <taxon>Dikarya</taxon>
        <taxon>Basidiomycota</taxon>
        <taxon>Agaricomycotina</taxon>
        <taxon>Agaricomycetes</taxon>
        <taxon>Sebacinales</taxon>
        <taxon>Serendipitaceae</taxon>
        <taxon>Serendipita</taxon>
    </lineage>
</organism>
<name>A0A0C2XLB2_SERVB</name>
<protein>
    <submittedName>
        <fullName evidence="3">Uncharacterized protein</fullName>
    </submittedName>
</protein>
<keyword evidence="2" id="KW-0812">Transmembrane</keyword>
<evidence type="ECO:0000256" key="2">
    <source>
        <dbReference type="SAM" id="Phobius"/>
    </source>
</evidence>
<sequence>MTITIQERAARAKLAQNYVLPNAVKLALDADVQQGHAMAIVMALFAAALVSLAQMIGDAAAQATGASWEALKFFTYAAIMLNLGGAFLSLIIIKMCSDLPLAAQQRLLEPGANDFTTSGSPYGPPLRRSAPTNTSSVMNTKDQAVFDPNWIDTHNENIPLAAAQDGILSPEILVNHFLLLESFGMSKRYRIVDRLGAWSLVAACVCTFAAFSFWTFLTEGVATAGATMVIFGSTAIIVMTVYAIGSLGQGWR</sequence>
<dbReference type="OrthoDB" id="3225366at2759"/>
<reference evidence="3 4" key="1">
    <citation type="submission" date="2014-04" db="EMBL/GenBank/DDBJ databases">
        <authorList>
            <consortium name="DOE Joint Genome Institute"/>
            <person name="Kuo A."/>
            <person name="Zuccaro A."/>
            <person name="Kohler A."/>
            <person name="Nagy L.G."/>
            <person name="Floudas D."/>
            <person name="Copeland A."/>
            <person name="Barry K.W."/>
            <person name="Cichocki N."/>
            <person name="Veneault-Fourrey C."/>
            <person name="LaButti K."/>
            <person name="Lindquist E.A."/>
            <person name="Lipzen A."/>
            <person name="Lundell T."/>
            <person name="Morin E."/>
            <person name="Murat C."/>
            <person name="Sun H."/>
            <person name="Tunlid A."/>
            <person name="Henrissat B."/>
            <person name="Grigoriev I.V."/>
            <person name="Hibbett D.S."/>
            <person name="Martin F."/>
            <person name="Nordberg H.P."/>
            <person name="Cantor M.N."/>
            <person name="Hua S.X."/>
        </authorList>
    </citation>
    <scope>NUCLEOTIDE SEQUENCE [LARGE SCALE GENOMIC DNA]</scope>
    <source>
        <strain evidence="3 4">MAFF 305830</strain>
    </source>
</reference>
<evidence type="ECO:0000256" key="1">
    <source>
        <dbReference type="SAM" id="MobiDB-lite"/>
    </source>
</evidence>
<keyword evidence="2" id="KW-0472">Membrane</keyword>
<gene>
    <name evidence="3" type="ORF">M408DRAFT_22657</name>
</gene>
<dbReference type="Proteomes" id="UP000054097">
    <property type="component" value="Unassembled WGS sequence"/>
</dbReference>
<dbReference type="EMBL" id="KN824287">
    <property type="protein sequence ID" value="KIM29792.1"/>
    <property type="molecule type" value="Genomic_DNA"/>
</dbReference>
<evidence type="ECO:0000313" key="4">
    <source>
        <dbReference type="Proteomes" id="UP000054097"/>
    </source>
</evidence>